<feature type="binding site" evidence="13">
    <location>
        <position position="369"/>
    </location>
    <ligand>
        <name>4-amino-2-methyl-5-(diphosphooxymethyl)pyrimidine</name>
        <dbReference type="ChEBI" id="CHEBI:57841"/>
    </ligand>
</feature>
<evidence type="ECO:0000256" key="7">
    <source>
        <dbReference type="ARBA" id="ARBA00022842"/>
    </source>
</evidence>
<reference evidence="16 17" key="1">
    <citation type="submission" date="2024-03" db="EMBL/GenBank/DDBJ databases">
        <title>Pseudoalteromonas qingdaonensis sp. nov., isolated from the intestines of marine benthic organisms.</title>
        <authorList>
            <person name="Lin X."/>
            <person name="Fang S."/>
            <person name="Hu X."/>
        </authorList>
    </citation>
    <scope>NUCLEOTIDE SEQUENCE [LARGE SCALE GENOMIC DNA]</scope>
    <source>
        <strain evidence="16 17">YIC-827</strain>
    </source>
</reference>
<evidence type="ECO:0000256" key="2">
    <source>
        <dbReference type="ARBA" id="ARBA00022679"/>
    </source>
</evidence>
<dbReference type="GO" id="GO:0004789">
    <property type="term" value="F:thiamine-phosphate diphosphorylase activity"/>
    <property type="evidence" value="ECO:0007669"/>
    <property type="project" value="UniProtKB-EC"/>
</dbReference>
<evidence type="ECO:0000256" key="9">
    <source>
        <dbReference type="ARBA" id="ARBA00023268"/>
    </source>
</evidence>
<evidence type="ECO:0000256" key="6">
    <source>
        <dbReference type="ARBA" id="ARBA00022840"/>
    </source>
</evidence>
<proteinExistence type="inferred from homology"/>
<feature type="domain" description="Pyridoxamine kinase/Phosphomethylpyrimidine kinase" evidence="15">
    <location>
        <begin position="12"/>
        <end position="266"/>
    </location>
</feature>
<dbReference type="CDD" id="cd01169">
    <property type="entry name" value="HMPP_kinase"/>
    <property type="match status" value="1"/>
</dbReference>
<dbReference type="CDD" id="cd00564">
    <property type="entry name" value="TMP_TenI"/>
    <property type="match status" value="1"/>
</dbReference>
<dbReference type="Proteomes" id="UP001447008">
    <property type="component" value="Unassembled WGS sequence"/>
</dbReference>
<keyword evidence="6" id="KW-0067">ATP-binding</keyword>
<evidence type="ECO:0000256" key="13">
    <source>
        <dbReference type="HAMAP-Rule" id="MF_00097"/>
    </source>
</evidence>
<dbReference type="HAMAP" id="MF_00097">
    <property type="entry name" value="TMP_synthase"/>
    <property type="match status" value="1"/>
</dbReference>
<evidence type="ECO:0000256" key="11">
    <source>
        <dbReference type="ARBA" id="ARBA00047851"/>
    </source>
</evidence>
<name>A0ABU9MSJ6_9GAMM</name>
<keyword evidence="7 13" id="KW-0460">Magnesium</keyword>
<feature type="binding site" evidence="13">
    <location>
        <begin position="337"/>
        <end position="341"/>
    </location>
    <ligand>
        <name>4-amino-2-methyl-5-(diphosphooxymethyl)pyrimidine</name>
        <dbReference type="ChEBI" id="CHEBI:57841"/>
    </ligand>
</feature>
<feature type="binding site" evidence="13">
    <location>
        <position position="389"/>
    </location>
    <ligand>
        <name>Mg(2+)</name>
        <dbReference type="ChEBI" id="CHEBI:18420"/>
    </ligand>
</feature>
<evidence type="ECO:0000256" key="10">
    <source>
        <dbReference type="ARBA" id="ARBA00047334"/>
    </source>
</evidence>
<organism evidence="16 17">
    <name type="scientific">Pseudoalteromonas qingdaonensis</name>
    <dbReference type="NCBI Taxonomy" id="3131913"/>
    <lineage>
        <taxon>Bacteria</taxon>
        <taxon>Pseudomonadati</taxon>
        <taxon>Pseudomonadota</taxon>
        <taxon>Gammaproteobacteria</taxon>
        <taxon>Alteromonadales</taxon>
        <taxon>Pseudoalteromonadaceae</taxon>
        <taxon>Pseudoalteromonas</taxon>
    </lineage>
</organism>
<keyword evidence="2 13" id="KW-0808">Transferase</keyword>
<dbReference type="NCBIfam" id="TIGR00693">
    <property type="entry name" value="thiE"/>
    <property type="match status" value="1"/>
</dbReference>
<comment type="catalytic activity">
    <reaction evidence="10 13">
        <text>4-methyl-5-(2-phosphooxyethyl)-thiazole + 4-amino-2-methyl-5-(diphosphooxymethyl)pyrimidine + H(+) = thiamine phosphate + diphosphate</text>
        <dbReference type="Rhea" id="RHEA:22328"/>
        <dbReference type="ChEBI" id="CHEBI:15378"/>
        <dbReference type="ChEBI" id="CHEBI:33019"/>
        <dbReference type="ChEBI" id="CHEBI:37575"/>
        <dbReference type="ChEBI" id="CHEBI:57841"/>
        <dbReference type="ChEBI" id="CHEBI:58296"/>
        <dbReference type="EC" id="2.5.1.3"/>
    </reaction>
</comment>
<dbReference type="Pfam" id="PF02581">
    <property type="entry name" value="TMP-TENI"/>
    <property type="match status" value="1"/>
</dbReference>
<dbReference type="SUPFAM" id="SSF51391">
    <property type="entry name" value="Thiamin phosphate synthase"/>
    <property type="match status" value="1"/>
</dbReference>
<evidence type="ECO:0000256" key="8">
    <source>
        <dbReference type="ARBA" id="ARBA00022977"/>
    </source>
</evidence>
<dbReference type="InterPro" id="IPR022998">
    <property type="entry name" value="ThiamineP_synth_TenI"/>
</dbReference>
<keyword evidence="3 13" id="KW-0479">Metal-binding</keyword>
<comment type="caution">
    <text evidence="13">Lacks conserved residue(s) required for the propagation of feature annotation.</text>
</comment>
<protein>
    <recommendedName>
        <fullName evidence="13">Thiamine-phosphate synthase</fullName>
        <shortName evidence="13">TP synthase</shortName>
        <shortName evidence="13">TPS</shortName>
        <ecNumber evidence="13">2.5.1.3</ecNumber>
    </recommendedName>
    <alternativeName>
        <fullName evidence="13">Thiamine-phosphate pyrophosphorylase</fullName>
        <shortName evidence="13">TMP pyrophosphorylase</shortName>
        <shortName evidence="13">TMP-PPase</shortName>
    </alternativeName>
</protein>
<dbReference type="Gene3D" id="3.40.1190.20">
    <property type="match status" value="1"/>
</dbReference>
<evidence type="ECO:0000313" key="16">
    <source>
        <dbReference type="EMBL" id="MEM0514246.1"/>
    </source>
</evidence>
<dbReference type="PANTHER" id="PTHR20858">
    <property type="entry name" value="PHOSPHOMETHYLPYRIMIDINE KINASE"/>
    <property type="match status" value="1"/>
</dbReference>
<dbReference type="InterPro" id="IPR013785">
    <property type="entry name" value="Aldolase_TIM"/>
</dbReference>
<evidence type="ECO:0000259" key="14">
    <source>
        <dbReference type="Pfam" id="PF02581"/>
    </source>
</evidence>
<gene>
    <name evidence="13 16" type="primary">thiE</name>
    <name evidence="16" type="ORF">WCN91_02105</name>
</gene>
<dbReference type="InterPro" id="IPR029056">
    <property type="entry name" value="Ribokinase-like"/>
</dbReference>
<dbReference type="InterPro" id="IPR036206">
    <property type="entry name" value="ThiamineP_synth_sf"/>
</dbReference>
<dbReference type="Gene3D" id="3.20.20.70">
    <property type="entry name" value="Aldolase class I"/>
    <property type="match status" value="1"/>
</dbReference>
<feature type="binding site" evidence="13">
    <location>
        <position position="370"/>
    </location>
    <ligand>
        <name>Mg(2+)</name>
        <dbReference type="ChEBI" id="CHEBI:18420"/>
    </ligand>
</feature>
<feature type="binding site" evidence="13">
    <location>
        <begin position="434"/>
        <end position="436"/>
    </location>
    <ligand>
        <name>2-[(2R,5Z)-2-carboxy-4-methylthiazol-5(2H)-ylidene]ethyl phosphate</name>
        <dbReference type="ChEBI" id="CHEBI:62899"/>
    </ligand>
</feature>
<keyword evidence="5" id="KW-0418">Kinase</keyword>
<evidence type="ECO:0000256" key="1">
    <source>
        <dbReference type="ARBA" id="ARBA00005165"/>
    </source>
</evidence>
<evidence type="ECO:0000256" key="3">
    <source>
        <dbReference type="ARBA" id="ARBA00022723"/>
    </source>
</evidence>
<evidence type="ECO:0000259" key="15">
    <source>
        <dbReference type="Pfam" id="PF08543"/>
    </source>
</evidence>
<comment type="function">
    <text evidence="13">Condenses 4-methyl-5-(beta-hydroxyethyl)thiazole monophosphate (THZ-P) and 2-methyl-4-amino-5-hydroxymethyl pyrimidine pyrophosphate (HMP-PP) to form thiamine monophosphate (TMP).</text>
</comment>
<dbReference type="PANTHER" id="PTHR20858:SF17">
    <property type="entry name" value="HYDROXYMETHYLPYRIMIDINE_PHOSPHOMETHYLPYRIMIDINE KINASE THI20-RELATED"/>
    <property type="match status" value="1"/>
</dbReference>
<feature type="domain" description="Thiamine phosphate synthase/TenI" evidence="14">
    <location>
        <begin position="320"/>
        <end position="490"/>
    </location>
</feature>
<keyword evidence="4" id="KW-0547">Nucleotide-binding</keyword>
<dbReference type="EC" id="2.5.1.3" evidence="13"/>
<dbReference type="InterPro" id="IPR004399">
    <property type="entry name" value="HMP/HMP-P_kinase_dom"/>
</dbReference>
<feature type="binding site" evidence="13">
    <location>
        <position position="408"/>
    </location>
    <ligand>
        <name>4-amino-2-methyl-5-(diphosphooxymethyl)pyrimidine</name>
        <dbReference type="ChEBI" id="CHEBI:57841"/>
    </ligand>
</feature>
<comment type="catalytic activity">
    <reaction evidence="11 13">
        <text>2-(2-carboxy-4-methylthiazol-5-yl)ethyl phosphate + 4-amino-2-methyl-5-(diphosphooxymethyl)pyrimidine + 2 H(+) = thiamine phosphate + CO2 + diphosphate</text>
        <dbReference type="Rhea" id="RHEA:47848"/>
        <dbReference type="ChEBI" id="CHEBI:15378"/>
        <dbReference type="ChEBI" id="CHEBI:16526"/>
        <dbReference type="ChEBI" id="CHEBI:33019"/>
        <dbReference type="ChEBI" id="CHEBI:37575"/>
        <dbReference type="ChEBI" id="CHEBI:57841"/>
        <dbReference type="ChEBI" id="CHEBI:62890"/>
        <dbReference type="EC" id="2.5.1.3"/>
    </reaction>
</comment>
<dbReference type="InterPro" id="IPR034291">
    <property type="entry name" value="TMP_synthase"/>
</dbReference>
<comment type="pathway">
    <text evidence="1 13">Cofactor biosynthesis; thiamine diphosphate biosynthesis; thiamine phosphate from 4-amino-2-methyl-5-diphosphomethylpyrimidine and 4-methyl-5-(2-phosphoethyl)-thiazole: step 1/1.</text>
</comment>
<dbReference type="InterPro" id="IPR013749">
    <property type="entry name" value="PM/HMP-P_kinase-1"/>
</dbReference>
<feature type="binding site" evidence="13">
    <location>
        <position position="467"/>
    </location>
    <ligand>
        <name>2-[(2R,5Z)-2-carboxy-4-methylthiazol-5(2H)-ylidene]ethyl phosphate</name>
        <dbReference type="ChEBI" id="CHEBI:62899"/>
    </ligand>
</feature>
<evidence type="ECO:0000313" key="17">
    <source>
        <dbReference type="Proteomes" id="UP001447008"/>
    </source>
</evidence>
<comment type="cofactor">
    <cofactor evidence="13">
        <name>Mg(2+)</name>
        <dbReference type="ChEBI" id="CHEBI:18420"/>
    </cofactor>
    <text evidence="13">Binds 1 Mg(2+) ion per subunit.</text>
</comment>
<comment type="similarity">
    <text evidence="13">Belongs to the thiamine-phosphate synthase family.</text>
</comment>
<evidence type="ECO:0000256" key="5">
    <source>
        <dbReference type="ARBA" id="ARBA00022777"/>
    </source>
</evidence>
<keyword evidence="9" id="KW-0511">Multifunctional enzyme</keyword>
<dbReference type="RefSeq" id="WP_342675798.1">
    <property type="nucleotide sequence ID" value="NZ_JBCGCU010000001.1"/>
</dbReference>
<accession>A0ABU9MSJ6</accession>
<keyword evidence="17" id="KW-1185">Reference proteome</keyword>
<dbReference type="NCBIfam" id="TIGR00097">
    <property type="entry name" value="HMP-P_kinase"/>
    <property type="match status" value="1"/>
</dbReference>
<comment type="catalytic activity">
    <reaction evidence="12 13">
        <text>2-[(2R,5Z)-2-carboxy-4-methylthiazol-5(2H)-ylidene]ethyl phosphate + 4-amino-2-methyl-5-(diphosphooxymethyl)pyrimidine + 2 H(+) = thiamine phosphate + CO2 + diphosphate</text>
        <dbReference type="Rhea" id="RHEA:47844"/>
        <dbReference type="ChEBI" id="CHEBI:15378"/>
        <dbReference type="ChEBI" id="CHEBI:16526"/>
        <dbReference type="ChEBI" id="CHEBI:33019"/>
        <dbReference type="ChEBI" id="CHEBI:37575"/>
        <dbReference type="ChEBI" id="CHEBI:57841"/>
        <dbReference type="ChEBI" id="CHEBI:62899"/>
        <dbReference type="EC" id="2.5.1.3"/>
    </reaction>
</comment>
<dbReference type="SUPFAM" id="SSF53613">
    <property type="entry name" value="Ribokinase-like"/>
    <property type="match status" value="1"/>
</dbReference>
<dbReference type="Pfam" id="PF08543">
    <property type="entry name" value="Phos_pyr_kin"/>
    <property type="match status" value="1"/>
</dbReference>
<evidence type="ECO:0000256" key="12">
    <source>
        <dbReference type="ARBA" id="ARBA00047883"/>
    </source>
</evidence>
<sequence>MSEIVWTIAGSDSGGGAGIQADLQAMRSFGVHGCSVITALTAQNSLGVEALNPVDLAVIESQLQALTHDLRPQAIKIGMLANVQQIQLVAEHLQYYRDNWETPPQVVYDPVAIASSGDSLIEEDAQSEIADAIKTHLLPLVDVITPNVHETQMLTGVYLIGPDALRDAAQRLQQWGAKSVIIKGGHWDYPQGYCVDFCRHGEQEYWLGNESVATPHTHGTGCTLSSVLASCLAKGYPLKDAFILGKAYINAGLKAAKRYGEGVGPVAHTQFPVNLADFPQVIEPGSWLGDALDFDCDSDFNYAAGFAPCPERLGLYAVVDSLDWLALCLQNGIKTVQLRIKDADADNLEQDILRAIELGKTHQAQVFINDHWQLALKHGAYGVHLGQEDLHSANLKEIQDAGMRLGLSTHGFYEMLLAHNYRPSYMAFGAIYPTTTKDMSGQIQGLEKLRHFVPLMQPHYPCVAIGGIDLMRMAEVVETGVGSVAVVRAITEAADPQAAIAELQQAIAGESE</sequence>
<feature type="binding site" evidence="13">
    <location>
        <position position="437"/>
    </location>
    <ligand>
        <name>4-amino-2-methyl-5-(diphosphooxymethyl)pyrimidine</name>
        <dbReference type="ChEBI" id="CHEBI:57841"/>
    </ligand>
</feature>
<comment type="caution">
    <text evidence="16">The sequence shown here is derived from an EMBL/GenBank/DDBJ whole genome shotgun (WGS) entry which is preliminary data.</text>
</comment>
<dbReference type="NCBIfam" id="NF002904">
    <property type="entry name" value="PRK03512.1"/>
    <property type="match status" value="1"/>
</dbReference>
<dbReference type="EMBL" id="JBCGCU010000001">
    <property type="protein sequence ID" value="MEM0514246.1"/>
    <property type="molecule type" value="Genomic_DNA"/>
</dbReference>
<keyword evidence="8 13" id="KW-0784">Thiamine biosynthesis</keyword>
<evidence type="ECO:0000256" key="4">
    <source>
        <dbReference type="ARBA" id="ARBA00022741"/>
    </source>
</evidence>